<dbReference type="Pfam" id="PF12728">
    <property type="entry name" value="HTH_17"/>
    <property type="match status" value="1"/>
</dbReference>
<dbReference type="InterPro" id="IPR041657">
    <property type="entry name" value="HTH_17"/>
</dbReference>
<dbReference type="AlphaFoldDB" id="A0A3P7P1L3"/>
<dbReference type="InterPro" id="IPR010093">
    <property type="entry name" value="SinI_DNA-bd"/>
</dbReference>
<feature type="domain" description="Helix-turn-helix" evidence="1">
    <location>
        <begin position="6"/>
        <end position="53"/>
    </location>
</feature>
<organism evidence="2 3">
    <name type="scientific">Petrocella atlantisensis</name>
    <dbReference type="NCBI Taxonomy" id="2173034"/>
    <lineage>
        <taxon>Bacteria</taxon>
        <taxon>Bacillati</taxon>
        <taxon>Bacillota</taxon>
        <taxon>Clostridia</taxon>
        <taxon>Lachnospirales</taxon>
        <taxon>Vallitaleaceae</taxon>
        <taxon>Petrocella</taxon>
    </lineage>
</organism>
<dbReference type="EMBL" id="LR130778">
    <property type="protein sequence ID" value="VDN49274.1"/>
    <property type="molecule type" value="Genomic_DNA"/>
</dbReference>
<evidence type="ECO:0000313" key="3">
    <source>
        <dbReference type="Proteomes" id="UP000279029"/>
    </source>
</evidence>
<dbReference type="RefSeq" id="WP_172596293.1">
    <property type="nucleotide sequence ID" value="NZ_LR130778.1"/>
</dbReference>
<dbReference type="SUPFAM" id="SSF46955">
    <property type="entry name" value="Putative DNA-binding domain"/>
    <property type="match status" value="1"/>
</dbReference>
<dbReference type="GO" id="GO:0003677">
    <property type="term" value="F:DNA binding"/>
    <property type="evidence" value="ECO:0007669"/>
    <property type="project" value="InterPro"/>
</dbReference>
<accession>A0A3P7P1L3</accession>
<name>A0A3P7P1L3_9FIRM</name>
<dbReference type="Proteomes" id="UP000279029">
    <property type="component" value="Chromosome"/>
</dbReference>
<keyword evidence="3" id="KW-1185">Reference proteome</keyword>
<evidence type="ECO:0000313" key="2">
    <source>
        <dbReference type="EMBL" id="VDN49274.1"/>
    </source>
</evidence>
<gene>
    <name evidence="2" type="ORF">PATL70BA_3347</name>
</gene>
<dbReference type="InterPro" id="IPR009061">
    <property type="entry name" value="DNA-bd_dom_put_sf"/>
</dbReference>
<dbReference type="NCBIfam" id="TIGR01764">
    <property type="entry name" value="excise"/>
    <property type="match status" value="1"/>
</dbReference>
<reference evidence="2 3" key="1">
    <citation type="submission" date="2018-09" db="EMBL/GenBank/DDBJ databases">
        <authorList>
            <person name="Postec A."/>
        </authorList>
    </citation>
    <scope>NUCLEOTIDE SEQUENCE [LARGE SCALE GENOMIC DNA]</scope>
    <source>
        <strain evidence="2">70B-A</strain>
    </source>
</reference>
<evidence type="ECO:0000259" key="1">
    <source>
        <dbReference type="Pfam" id="PF12728"/>
    </source>
</evidence>
<dbReference type="Gene3D" id="1.10.1660.10">
    <property type="match status" value="1"/>
</dbReference>
<protein>
    <submittedName>
        <fullName evidence="2">DNA binding domain-containing protein, excisionase family</fullName>
    </submittedName>
</protein>
<sequence length="158" mass="18126">MEQNSMTIDEAADKLGVHPKTIRRYISGGKISAQKIAGSWRINEESLKAYVDSCEATEHTHQPVSKDDFCIFMDSEYFDSEEVIQICTIVDYYVYDDSVKQLLKEVVGVVADHSLDNKKSRFNYVYDDADNKMRLVFWGAPSYIGKIIEVMKAYEKNT</sequence>
<proteinExistence type="predicted"/>
<dbReference type="KEGG" id="cbar:PATL70BA_3347"/>